<organism evidence="2 3">
    <name type="scientific">Clostridium perfringens</name>
    <dbReference type="NCBI Taxonomy" id="1502"/>
    <lineage>
        <taxon>Bacteria</taxon>
        <taxon>Bacillati</taxon>
        <taxon>Bacillota</taxon>
        <taxon>Clostridia</taxon>
        <taxon>Eubacteriales</taxon>
        <taxon>Clostridiaceae</taxon>
        <taxon>Clostridium</taxon>
    </lineage>
</organism>
<dbReference type="GO" id="GO:0008168">
    <property type="term" value="F:methyltransferase activity"/>
    <property type="evidence" value="ECO:0007669"/>
    <property type="project" value="UniProtKB-KW"/>
</dbReference>
<keyword evidence="2" id="KW-0808">Transferase</keyword>
<sequence length="111" mass="13090">MSYNEFYEKFGFKREIERLEKQAYLGYEKEIRMIKLMGIDGNSEILEVGSGPGFFTKILLDNFNECEITSLDNDDKFLEFAYNNLKTKYGDRVTFVKDDITKTSIPDNYYD</sequence>
<evidence type="ECO:0000313" key="2">
    <source>
        <dbReference type="EMBL" id="MDZ5010929.1"/>
    </source>
</evidence>
<accession>A0AAW9IVU1</accession>
<dbReference type="GO" id="GO:0032259">
    <property type="term" value="P:methylation"/>
    <property type="evidence" value="ECO:0007669"/>
    <property type="project" value="UniProtKB-KW"/>
</dbReference>
<dbReference type="Pfam" id="PF13649">
    <property type="entry name" value="Methyltransf_25"/>
    <property type="match status" value="1"/>
</dbReference>
<name>A0AAW9IVU1_CLOPF</name>
<dbReference type="RefSeq" id="WP_322382652.1">
    <property type="nucleotide sequence ID" value="NZ_WNVM01000954.1"/>
</dbReference>
<gene>
    <name evidence="2" type="ORF">GNF77_18940</name>
</gene>
<evidence type="ECO:0000259" key="1">
    <source>
        <dbReference type="Pfam" id="PF13649"/>
    </source>
</evidence>
<dbReference type="AlphaFoldDB" id="A0AAW9IVU1"/>
<feature type="domain" description="Methyltransferase" evidence="1">
    <location>
        <begin position="45"/>
        <end position="111"/>
    </location>
</feature>
<comment type="caution">
    <text evidence="2">The sequence shown here is derived from an EMBL/GenBank/DDBJ whole genome shotgun (WGS) entry which is preliminary data.</text>
</comment>
<dbReference type="Gene3D" id="3.40.50.150">
    <property type="entry name" value="Vaccinia Virus protein VP39"/>
    <property type="match status" value="1"/>
</dbReference>
<proteinExistence type="predicted"/>
<dbReference type="CDD" id="cd02440">
    <property type="entry name" value="AdoMet_MTases"/>
    <property type="match status" value="1"/>
</dbReference>
<keyword evidence="2" id="KW-0489">Methyltransferase</keyword>
<reference evidence="2" key="1">
    <citation type="submission" date="2019-11" db="EMBL/GenBank/DDBJ databases">
        <title>Characterization of Clostridium perfringens isolates from swine manure treated agricultural soils.</title>
        <authorList>
            <person name="Wushke S.T."/>
        </authorList>
    </citation>
    <scope>NUCLEOTIDE SEQUENCE</scope>
    <source>
        <strain evidence="2">V2</strain>
    </source>
</reference>
<protein>
    <submittedName>
        <fullName evidence="2">Methyltransferase domain-containing protein</fullName>
    </submittedName>
</protein>
<dbReference type="InterPro" id="IPR041698">
    <property type="entry name" value="Methyltransf_25"/>
</dbReference>
<evidence type="ECO:0000313" key="3">
    <source>
        <dbReference type="Proteomes" id="UP001292368"/>
    </source>
</evidence>
<dbReference type="Proteomes" id="UP001292368">
    <property type="component" value="Unassembled WGS sequence"/>
</dbReference>
<dbReference type="SUPFAM" id="SSF53335">
    <property type="entry name" value="S-adenosyl-L-methionine-dependent methyltransferases"/>
    <property type="match status" value="1"/>
</dbReference>
<dbReference type="EMBL" id="WNVM01000954">
    <property type="protein sequence ID" value="MDZ5010929.1"/>
    <property type="molecule type" value="Genomic_DNA"/>
</dbReference>
<feature type="non-terminal residue" evidence="2">
    <location>
        <position position="111"/>
    </location>
</feature>
<dbReference type="InterPro" id="IPR029063">
    <property type="entry name" value="SAM-dependent_MTases_sf"/>
</dbReference>